<dbReference type="AlphaFoldDB" id="A0A179I499"/>
<dbReference type="OrthoDB" id="331544at2759"/>
<dbReference type="EMBL" id="LUKN01003691">
    <property type="protein sequence ID" value="OAQ97074.1"/>
    <property type="molecule type" value="Genomic_DNA"/>
</dbReference>
<sequence>MVFGRLQAAAEPLRCMRPESPRAGNSPEPTMQHHPNGDNGDTHQIWKTAPVLIGTTQFEPRSDVRNIMVTGGAGFIASWVVRHLAITYPDAYNIICFDKMEYCSSPNNTAILKDRPNFTTYVGDLTHPHEVVDCMEKYSIDTVMHFAAQSHVDLSFGNSYSFTQTNVFGTHVLLESAKKVGIQRFLHVSTDEVYGEVKDDKDDLPEASILAPTNPYSASKAAAEMMVQSYQASFKLPCIIVRSNNVYGPHQYPEIVLHGDGSPTRRYLYAGDAADAFDTILHKGQIGQIYNVGSLDEVSNIDLCAKLLSVMGMVEGTDAATILKQPAFRTWVKYTHDRPFNDCRYAVDGSKLRGLGWDQKTNLDEGLRVTIAWYRRFGEGWWGDISHVLTPFPVVEGGSILPDFDHRLRDDPMGSDEESQSPSARRREQVTKTRGVAATKMALEI</sequence>
<feature type="domain" description="NAD(P)-binding" evidence="2">
    <location>
        <begin position="68"/>
        <end position="368"/>
    </location>
</feature>
<reference evidence="3 4" key="1">
    <citation type="submission" date="2016-03" db="EMBL/GenBank/DDBJ databases">
        <title>Fine-scale spatial genetic structure of a fungal parasite of coffee scale insects.</title>
        <authorList>
            <person name="Jackson D."/>
            <person name="Zemenick K.A."/>
            <person name="Malloure B."/>
            <person name="Quandt C.A."/>
            <person name="James T.Y."/>
        </authorList>
    </citation>
    <scope>NUCLEOTIDE SEQUENCE [LARGE SCALE GENOMIC DNA]</scope>
    <source>
        <strain evidence="3 4">UM487</strain>
    </source>
</reference>
<protein>
    <recommendedName>
        <fullName evidence="2">NAD(P)-binding domain-containing protein</fullName>
    </recommendedName>
</protein>
<dbReference type="SUPFAM" id="SSF51735">
    <property type="entry name" value="NAD(P)-binding Rossmann-fold domains"/>
    <property type="match status" value="1"/>
</dbReference>
<accession>A0A179I499</accession>
<organism evidence="3 4">
    <name type="scientific">Cordyceps confragosa</name>
    <name type="common">Lecanicillium lecanii</name>
    <dbReference type="NCBI Taxonomy" id="2714763"/>
    <lineage>
        <taxon>Eukaryota</taxon>
        <taxon>Fungi</taxon>
        <taxon>Dikarya</taxon>
        <taxon>Ascomycota</taxon>
        <taxon>Pezizomycotina</taxon>
        <taxon>Sordariomycetes</taxon>
        <taxon>Hypocreomycetidae</taxon>
        <taxon>Hypocreales</taxon>
        <taxon>Cordycipitaceae</taxon>
        <taxon>Akanthomyces</taxon>
    </lineage>
</organism>
<dbReference type="InterPro" id="IPR036291">
    <property type="entry name" value="NAD(P)-bd_dom_sf"/>
</dbReference>
<dbReference type="PANTHER" id="PTHR43000">
    <property type="entry name" value="DTDP-D-GLUCOSE 4,6-DEHYDRATASE-RELATED"/>
    <property type="match status" value="1"/>
</dbReference>
<dbReference type="InterPro" id="IPR016040">
    <property type="entry name" value="NAD(P)-bd_dom"/>
</dbReference>
<dbReference type="Pfam" id="PF16363">
    <property type="entry name" value="GDP_Man_Dehyd"/>
    <property type="match status" value="1"/>
</dbReference>
<feature type="region of interest" description="Disordered" evidence="1">
    <location>
        <begin position="406"/>
        <end position="435"/>
    </location>
</feature>
<dbReference type="Gene3D" id="3.90.25.10">
    <property type="entry name" value="UDP-galactose 4-epimerase, domain 1"/>
    <property type="match status" value="1"/>
</dbReference>
<evidence type="ECO:0000313" key="3">
    <source>
        <dbReference type="EMBL" id="OAQ97074.1"/>
    </source>
</evidence>
<dbReference type="Proteomes" id="UP000243081">
    <property type="component" value="Unassembled WGS sequence"/>
</dbReference>
<proteinExistence type="predicted"/>
<keyword evidence="4" id="KW-1185">Reference proteome</keyword>
<dbReference type="FunFam" id="3.40.50.720:FF:000304">
    <property type="entry name" value="UDP-glucose 4,6-dehydratase"/>
    <property type="match status" value="1"/>
</dbReference>
<dbReference type="Gene3D" id="3.40.50.720">
    <property type="entry name" value="NAD(P)-binding Rossmann-like Domain"/>
    <property type="match status" value="1"/>
</dbReference>
<evidence type="ECO:0000256" key="1">
    <source>
        <dbReference type="SAM" id="MobiDB-lite"/>
    </source>
</evidence>
<evidence type="ECO:0000259" key="2">
    <source>
        <dbReference type="Pfam" id="PF16363"/>
    </source>
</evidence>
<evidence type="ECO:0000313" key="4">
    <source>
        <dbReference type="Proteomes" id="UP000243081"/>
    </source>
</evidence>
<dbReference type="OMA" id="KLIPLMC"/>
<gene>
    <name evidence="3" type="ORF">LLEC1_00961</name>
</gene>
<dbReference type="GO" id="GO:0009225">
    <property type="term" value="P:nucleotide-sugar metabolic process"/>
    <property type="evidence" value="ECO:0007669"/>
    <property type="project" value="UniProtKB-ARBA"/>
</dbReference>
<feature type="region of interest" description="Disordered" evidence="1">
    <location>
        <begin position="14"/>
        <end position="40"/>
    </location>
</feature>
<comment type="caution">
    <text evidence="3">The sequence shown here is derived from an EMBL/GenBank/DDBJ whole genome shotgun (WGS) entry which is preliminary data.</text>
</comment>
<name>A0A179I499_CORDF</name>